<dbReference type="Pfam" id="PF00589">
    <property type="entry name" value="Phage_integrase"/>
    <property type="match status" value="1"/>
</dbReference>
<dbReference type="Proteomes" id="UP000324209">
    <property type="component" value="Chromosome"/>
</dbReference>
<dbReference type="InterPro" id="IPR004107">
    <property type="entry name" value="Integrase_SAM-like_N"/>
</dbReference>
<dbReference type="GO" id="GO:0015074">
    <property type="term" value="P:DNA integration"/>
    <property type="evidence" value="ECO:0007669"/>
    <property type="project" value="UniProtKB-KW"/>
</dbReference>
<reference evidence="8 9" key="1">
    <citation type="submission" date="2019-02" db="EMBL/GenBank/DDBJ databases">
        <title>Complete Genome Sequence and Methylome Analysis of free living Spirochaetas.</title>
        <authorList>
            <person name="Fomenkov A."/>
            <person name="Dubinina G."/>
            <person name="Leshcheva N."/>
            <person name="Mikheeva N."/>
            <person name="Grabovich M."/>
            <person name="Vincze T."/>
            <person name="Roberts R.J."/>
        </authorList>
    </citation>
    <scope>NUCLEOTIDE SEQUENCE [LARGE SCALE GENOMIC DNA]</scope>
    <source>
        <strain evidence="8 9">K2</strain>
    </source>
</reference>
<dbReference type="InterPro" id="IPR011946">
    <property type="entry name" value="Integrase_integron-type"/>
</dbReference>
<dbReference type="AlphaFoldDB" id="A0A5C1QML4"/>
<proteinExistence type="inferred from homology"/>
<dbReference type="SUPFAM" id="SSF56349">
    <property type="entry name" value="DNA breaking-rejoining enzymes"/>
    <property type="match status" value="1"/>
</dbReference>
<feature type="domain" description="Core-binding (CB)" evidence="7">
    <location>
        <begin position="85"/>
        <end position="167"/>
    </location>
</feature>
<evidence type="ECO:0000259" key="6">
    <source>
        <dbReference type="PROSITE" id="PS51898"/>
    </source>
</evidence>
<dbReference type="KEGG" id="ock:EXM22_09450"/>
<dbReference type="GO" id="GO:0003677">
    <property type="term" value="F:DNA binding"/>
    <property type="evidence" value="ECO:0007669"/>
    <property type="project" value="UniProtKB-UniRule"/>
</dbReference>
<dbReference type="CDD" id="cd01193">
    <property type="entry name" value="INT_IntI_C"/>
    <property type="match status" value="1"/>
</dbReference>
<keyword evidence="9" id="KW-1185">Reference proteome</keyword>
<dbReference type="NCBIfam" id="TIGR02249">
    <property type="entry name" value="integrase_gron"/>
    <property type="match status" value="1"/>
</dbReference>
<evidence type="ECO:0000313" key="9">
    <source>
        <dbReference type="Proteomes" id="UP000324209"/>
    </source>
</evidence>
<dbReference type="PROSITE" id="PS51900">
    <property type="entry name" value="CB"/>
    <property type="match status" value="1"/>
</dbReference>
<evidence type="ECO:0000313" key="8">
    <source>
        <dbReference type="EMBL" id="QEN08200.1"/>
    </source>
</evidence>
<dbReference type="Pfam" id="PF13495">
    <property type="entry name" value="Phage_int_SAM_4"/>
    <property type="match status" value="1"/>
</dbReference>
<dbReference type="InterPro" id="IPR011010">
    <property type="entry name" value="DNA_brk_join_enz"/>
</dbReference>
<dbReference type="Gene3D" id="1.10.443.10">
    <property type="entry name" value="Intergrase catalytic core"/>
    <property type="match status" value="1"/>
</dbReference>
<dbReference type="EMBL" id="CP036150">
    <property type="protein sequence ID" value="QEN08200.1"/>
    <property type="molecule type" value="Genomic_DNA"/>
</dbReference>
<dbReference type="InterPro" id="IPR050090">
    <property type="entry name" value="Tyrosine_recombinase_XerCD"/>
</dbReference>
<accession>A0A5C1QML4</accession>
<evidence type="ECO:0000256" key="4">
    <source>
        <dbReference type="ARBA" id="ARBA00023172"/>
    </source>
</evidence>
<keyword evidence="4" id="KW-0233">DNA recombination</keyword>
<comment type="similarity">
    <text evidence="1">Belongs to the 'phage' integrase family.</text>
</comment>
<organism evidence="8 9">
    <name type="scientific">Oceanispirochaeta crateris</name>
    <dbReference type="NCBI Taxonomy" id="2518645"/>
    <lineage>
        <taxon>Bacteria</taxon>
        <taxon>Pseudomonadati</taxon>
        <taxon>Spirochaetota</taxon>
        <taxon>Spirochaetia</taxon>
        <taxon>Spirochaetales</taxon>
        <taxon>Spirochaetaceae</taxon>
        <taxon>Oceanispirochaeta</taxon>
    </lineage>
</organism>
<dbReference type="GO" id="GO:0006310">
    <property type="term" value="P:DNA recombination"/>
    <property type="evidence" value="ECO:0007669"/>
    <property type="project" value="UniProtKB-KW"/>
</dbReference>
<sequence>MRFEEYLHTKTTVNSKAIPYFLHWISLYQKYLKQSGTSLVGFQKSLMYLYLPWQIDQAMEAIKHFEYYESSQTTGPKNVDHDLHMNWDESKRQMSDVLRLRQKSLQTEKAYMSWLCRFSDFVQKKPEDLSSQDLKNYMSYLAVEKHVSSSTQNQAFNALLFFYRNIVETSVDGLEKTVRSKIPAKLPVVLSKEEIQRILNHLPNVMHLMACLIYGGGLRLNECLSLRVKDLDLEKPSIHVVQGKGNKDRYTLLPAKLITDVKEQIVRCQKIYSEDRRNQKPGVSLSPSLMKKYKNASTEWSWFWLFPSRDFCLSPYTSLPVRHHMHPSTLQRSFKTATRLAQIDKRATVHTLRHSFATHLLESGYDIRTIQTLLGHASVETTMIYTHVAVKNRMGVISPFDS</sequence>
<keyword evidence="3 5" id="KW-0238">DNA-binding</keyword>
<dbReference type="Gene3D" id="1.10.150.130">
    <property type="match status" value="1"/>
</dbReference>
<dbReference type="PANTHER" id="PTHR30349:SF64">
    <property type="entry name" value="PROPHAGE INTEGRASE INTD-RELATED"/>
    <property type="match status" value="1"/>
</dbReference>
<dbReference type="InterPro" id="IPR044068">
    <property type="entry name" value="CB"/>
</dbReference>
<dbReference type="OrthoDB" id="341301at2"/>
<name>A0A5C1QML4_9SPIO</name>
<dbReference type="PANTHER" id="PTHR30349">
    <property type="entry name" value="PHAGE INTEGRASE-RELATED"/>
    <property type="match status" value="1"/>
</dbReference>
<feature type="domain" description="Tyr recombinase" evidence="6">
    <location>
        <begin position="185"/>
        <end position="398"/>
    </location>
</feature>
<dbReference type="InterPro" id="IPR002104">
    <property type="entry name" value="Integrase_catalytic"/>
</dbReference>
<dbReference type="RefSeq" id="WP_149486280.1">
    <property type="nucleotide sequence ID" value="NZ_CP036150.1"/>
</dbReference>
<dbReference type="InterPro" id="IPR010998">
    <property type="entry name" value="Integrase_recombinase_N"/>
</dbReference>
<evidence type="ECO:0000256" key="1">
    <source>
        <dbReference type="ARBA" id="ARBA00008857"/>
    </source>
</evidence>
<evidence type="ECO:0000256" key="2">
    <source>
        <dbReference type="ARBA" id="ARBA00022908"/>
    </source>
</evidence>
<dbReference type="PROSITE" id="PS51898">
    <property type="entry name" value="TYR_RECOMBINASE"/>
    <property type="match status" value="1"/>
</dbReference>
<protein>
    <submittedName>
        <fullName evidence="8">Integron integrase</fullName>
    </submittedName>
</protein>
<gene>
    <name evidence="8" type="ORF">EXM22_09450</name>
</gene>
<evidence type="ECO:0000256" key="3">
    <source>
        <dbReference type="ARBA" id="ARBA00023125"/>
    </source>
</evidence>
<dbReference type="InterPro" id="IPR013762">
    <property type="entry name" value="Integrase-like_cat_sf"/>
</dbReference>
<keyword evidence="2" id="KW-0229">DNA integration</keyword>
<evidence type="ECO:0000256" key="5">
    <source>
        <dbReference type="PROSITE-ProRule" id="PRU01248"/>
    </source>
</evidence>
<evidence type="ECO:0000259" key="7">
    <source>
        <dbReference type="PROSITE" id="PS51900"/>
    </source>
</evidence>